<comment type="subcellular location">
    <subcellularLocation>
        <location evidence="1 14">Cell membrane</location>
        <topology evidence="1 14">Multi-pass membrane protein</topology>
    </subcellularLocation>
</comment>
<evidence type="ECO:0000313" key="17">
    <source>
        <dbReference type="Proteomes" id="UP001631949"/>
    </source>
</evidence>
<evidence type="ECO:0000256" key="12">
    <source>
        <dbReference type="ARBA" id="ARBA00031899"/>
    </source>
</evidence>
<keyword evidence="9 14" id="KW-0443">Lipid metabolism</keyword>
<evidence type="ECO:0000256" key="3">
    <source>
        <dbReference type="ARBA" id="ARBA00012014"/>
    </source>
</evidence>
<evidence type="ECO:0000256" key="5">
    <source>
        <dbReference type="ARBA" id="ARBA00022475"/>
    </source>
</evidence>
<dbReference type="SUPFAM" id="SSF55729">
    <property type="entry name" value="Acyl-CoA N-acyltransferases (Nat)"/>
    <property type="match status" value="1"/>
</dbReference>
<evidence type="ECO:0000256" key="9">
    <source>
        <dbReference type="ARBA" id="ARBA00023098"/>
    </source>
</evidence>
<feature type="transmembrane region" description="Helical" evidence="14">
    <location>
        <begin position="223"/>
        <end position="244"/>
    </location>
</feature>
<evidence type="ECO:0000256" key="2">
    <source>
        <dbReference type="ARBA" id="ARBA00008627"/>
    </source>
</evidence>
<feature type="transmembrane region" description="Helical" evidence="14">
    <location>
        <begin position="303"/>
        <end position="323"/>
    </location>
</feature>
<dbReference type="PANTHER" id="PTHR34697:SF2">
    <property type="entry name" value="PHOSPHATIDYLGLYCEROL LYSYLTRANSFERASE"/>
    <property type="match status" value="1"/>
</dbReference>
<dbReference type="Pfam" id="PF09924">
    <property type="entry name" value="LPG_synthase_C"/>
    <property type="match status" value="1"/>
</dbReference>
<evidence type="ECO:0000256" key="13">
    <source>
        <dbReference type="ARBA" id="ARBA00047540"/>
    </source>
</evidence>
<dbReference type="InterPro" id="IPR024320">
    <property type="entry name" value="LPG_synthase_C"/>
</dbReference>
<feature type="transmembrane region" description="Helical" evidence="14">
    <location>
        <begin position="256"/>
        <end position="283"/>
    </location>
</feature>
<dbReference type="NCBIfam" id="NF033480">
    <property type="entry name" value="bifunc_MprF"/>
    <property type="match status" value="1"/>
</dbReference>
<feature type="domain" description="Phosphatidylglycerol lysyltransferase C-terminal" evidence="15">
    <location>
        <begin position="540"/>
        <end position="832"/>
    </location>
</feature>
<evidence type="ECO:0000256" key="1">
    <source>
        <dbReference type="ARBA" id="ARBA00004651"/>
    </source>
</evidence>
<feature type="transmembrane region" description="Helical" evidence="14">
    <location>
        <begin position="460"/>
        <end position="481"/>
    </location>
</feature>
<evidence type="ECO:0000256" key="11">
    <source>
        <dbReference type="ARBA" id="ARBA00023251"/>
    </source>
</evidence>
<feature type="transmembrane region" description="Helical" evidence="14">
    <location>
        <begin position="74"/>
        <end position="94"/>
    </location>
</feature>
<gene>
    <name evidence="14 16" type="primary">mprF</name>
    <name evidence="16" type="ORF">ACKQTC_04230</name>
</gene>
<dbReference type="PANTHER" id="PTHR34697">
    <property type="entry name" value="PHOSPHATIDYLGLYCEROL LYSYLTRANSFERASE"/>
    <property type="match status" value="1"/>
</dbReference>
<feature type="transmembrane region" description="Helical" evidence="14">
    <location>
        <begin position="406"/>
        <end position="423"/>
    </location>
</feature>
<keyword evidence="5" id="KW-1003">Cell membrane</keyword>
<dbReference type="Proteomes" id="UP001631949">
    <property type="component" value="Unassembled WGS sequence"/>
</dbReference>
<dbReference type="InterPro" id="IPR051211">
    <property type="entry name" value="PG_lysyltransferase"/>
</dbReference>
<keyword evidence="17" id="KW-1185">Reference proteome</keyword>
<evidence type="ECO:0000256" key="4">
    <source>
        <dbReference type="ARBA" id="ARBA00021546"/>
    </source>
</evidence>
<comment type="similarity">
    <text evidence="2 14">Belongs to the LPG synthase family.</text>
</comment>
<feature type="transmembrane region" description="Helical" evidence="14">
    <location>
        <begin position="32"/>
        <end position="50"/>
    </location>
</feature>
<keyword evidence="10 14" id="KW-0472">Membrane</keyword>
<dbReference type="InterPro" id="IPR016181">
    <property type="entry name" value="Acyl_CoA_acyltransferase"/>
</dbReference>
<comment type="catalytic activity">
    <reaction evidence="13 14">
        <text>L-lysyl-tRNA(Lys) + a 1,2-diacyl-sn-glycero-3-phospho-(1'-sn-glycerol) = a 1,2-diacyl-sn-glycero-3-phospho-1'-(3'-O-L-lysyl)-sn-glycerol + tRNA(Lys)</text>
        <dbReference type="Rhea" id="RHEA:10668"/>
        <dbReference type="Rhea" id="RHEA-COMP:9696"/>
        <dbReference type="Rhea" id="RHEA-COMP:9697"/>
        <dbReference type="ChEBI" id="CHEBI:64716"/>
        <dbReference type="ChEBI" id="CHEBI:75792"/>
        <dbReference type="ChEBI" id="CHEBI:78442"/>
        <dbReference type="ChEBI" id="CHEBI:78529"/>
        <dbReference type="EC" id="2.3.2.3"/>
    </reaction>
</comment>
<comment type="function">
    <text evidence="14">Catalyzes the transfer of a lysyl group from L-lysyl-tRNA(Lys) to membrane-bound phosphatidylglycerol (PG), which produces lysylphosphatidylglycerol (LPG), a major component of the bacterial membrane with a positive net charge. LPG synthesis contributes to bacterial virulence as it is involved in the resistance mechanism against cationic antimicrobial peptides (CAMP) produces by the host's immune system (defensins, cathelicidins) and by the competing microorganisms.</text>
</comment>
<evidence type="ECO:0000313" key="16">
    <source>
        <dbReference type="EMBL" id="MFM9413570.1"/>
    </source>
</evidence>
<accession>A0ABW9GYN1</accession>
<comment type="caution">
    <text evidence="16">The sequence shown here is derived from an EMBL/GenBank/DDBJ whole genome shotgun (WGS) entry which is preliminary data.</text>
</comment>
<evidence type="ECO:0000259" key="15">
    <source>
        <dbReference type="Pfam" id="PF09924"/>
    </source>
</evidence>
<feature type="transmembrane region" description="Helical" evidence="14">
    <location>
        <begin position="344"/>
        <end position="366"/>
    </location>
</feature>
<evidence type="ECO:0000256" key="6">
    <source>
        <dbReference type="ARBA" id="ARBA00022679"/>
    </source>
</evidence>
<keyword evidence="11 14" id="KW-0046">Antibiotic resistance</keyword>
<protein>
    <recommendedName>
        <fullName evidence="4 14">Phosphatidylglycerol lysyltransferase</fullName>
        <ecNumber evidence="3 14">2.3.2.3</ecNumber>
    </recommendedName>
    <alternativeName>
        <fullName evidence="12 14">Lysylphosphatidylglycerol synthase</fullName>
    </alternativeName>
</protein>
<evidence type="ECO:0000256" key="8">
    <source>
        <dbReference type="ARBA" id="ARBA00022989"/>
    </source>
</evidence>
<dbReference type="RefSeq" id="WP_408977189.1">
    <property type="nucleotide sequence ID" value="NZ_JBJUVG010000004.1"/>
</dbReference>
<sequence>MASLYNMKKGGNVLPRQIWIKNLKDFLNKYRTPLQIALALFFMVVIFFTLKDEIKQINMRDIEHMVSRLAFRDWLVLIAGGLAAFSCCALYDLLFARYFKLDLAKWRIFSIGWIAQSFNNFVGFAGLTGGALRLKLYTAAGADEDQAYQLSAGILASTLLGLFMMALPASFALVSLGKITYLPFCLILFALCPLYLFGDQLPVLRHNRSPLAFLSRKMRLETLLLSAGEWLVASLYFSFVLHYFARSIPVSQGILVYTVATIIGILSMVPGGLGTFDATVLALFAGLGHSPSEVVMALLAERLIYTLLPWLIALFTLIIQVLTNRLNPALFLRVLDILPRMLSVGIAFCGLLLLFSAVLPTLFWRIHVLAQLMPLSLALFSRGATILLGILLIIVARGIDLRLRHANTVAIWVLLFGMVTSLLVGLDIILAAILLFFIVVLILARPLFTQPSIPVSRPLIIKLSVGLILVMASYTLFMVIWEQVLHRPFINSLLYEGAFVPGAVIFFLLLLAITLATLATRRRYLTFTPPGPDDQARFEALVDQYGAGPFGHLFYMRDTMVFFASSGTVCMLYRPYKNHIFVLGDPIGEPADVDDAISELILQADDLGMMVSFYSTGARYLTEYINEGFRFLKLGENATVDLTSFTLSGKKNRGLRHTRSVMEKEGFYLRRTTPPHSLEQLALWQKISDEWLGSRHELHFSLGSFDPAYLQKSAIFELCDASGRVQAFASEVPDYGDGTLSIDLMRYSKTAADGVMDMLFIGLFEWAKEAGYRSFDLGSSPLANVGTGRYSGRRDKLIRTAYQFSTSIYSFSGLHRYKSKFRPNWTPVFLVYPDSAQLATILLYLVLLINYSSTTDQTEGFQSRALGDTPTDPFAS</sequence>
<dbReference type="Pfam" id="PF03706">
    <property type="entry name" value="LPG_synthase_TM"/>
    <property type="match status" value="1"/>
</dbReference>
<name>A0ABW9GYN1_9FIRM</name>
<feature type="transmembrane region" description="Helical" evidence="14">
    <location>
        <begin position="147"/>
        <end position="167"/>
    </location>
</feature>
<dbReference type="EC" id="2.3.2.3" evidence="3 14"/>
<proteinExistence type="inferred from homology"/>
<feature type="transmembrane region" description="Helical" evidence="14">
    <location>
        <begin position="179"/>
        <end position="198"/>
    </location>
</feature>
<reference evidence="16 17" key="1">
    <citation type="journal article" date="2016" name="Int. J. Syst. Evol. Microbiol.">
        <title>Peptococcus simiae sp. nov., isolated from rhesus macaque faeces and emended description of the genus Peptococcus.</title>
        <authorList>
            <person name="Shkoporov A.N."/>
            <person name="Efimov B.A."/>
            <person name="Kondova I."/>
            <person name="Ouwerling B."/>
            <person name="Chaplin A.V."/>
            <person name="Shcherbakova V.A."/>
            <person name="Langermans J.A.M."/>
        </authorList>
    </citation>
    <scope>NUCLEOTIDE SEQUENCE [LARGE SCALE GENOMIC DNA]</scope>
    <source>
        <strain evidence="16 17">M108</strain>
    </source>
</reference>
<organism evidence="16 17">
    <name type="scientific">Peptococcus simiae</name>
    <dbReference type="NCBI Taxonomy" id="1643805"/>
    <lineage>
        <taxon>Bacteria</taxon>
        <taxon>Bacillati</taxon>
        <taxon>Bacillota</taxon>
        <taxon>Clostridia</taxon>
        <taxon>Eubacteriales</taxon>
        <taxon>Peptococcaceae</taxon>
        <taxon>Peptococcus</taxon>
    </lineage>
</organism>
<evidence type="ECO:0000256" key="7">
    <source>
        <dbReference type="ARBA" id="ARBA00022692"/>
    </source>
</evidence>
<dbReference type="EMBL" id="JBJUVG010000004">
    <property type="protein sequence ID" value="MFM9413570.1"/>
    <property type="molecule type" value="Genomic_DNA"/>
</dbReference>
<feature type="transmembrane region" description="Helical" evidence="14">
    <location>
        <begin position="493"/>
        <end position="518"/>
    </location>
</feature>
<evidence type="ECO:0000256" key="14">
    <source>
        <dbReference type="RuleBase" id="RU363042"/>
    </source>
</evidence>
<evidence type="ECO:0000256" key="10">
    <source>
        <dbReference type="ARBA" id="ARBA00023136"/>
    </source>
</evidence>
<keyword evidence="7 14" id="KW-0812">Transmembrane</keyword>
<keyword evidence="8 14" id="KW-1133">Transmembrane helix</keyword>
<feature type="transmembrane region" description="Helical" evidence="14">
    <location>
        <begin position="372"/>
        <end position="394"/>
    </location>
</feature>
<keyword evidence="6 14" id="KW-0808">Transferase</keyword>
<dbReference type="InterPro" id="IPR022791">
    <property type="entry name" value="L-PG_synthase/AglD"/>
</dbReference>